<dbReference type="AlphaFoldDB" id="A0A9D3QCP5"/>
<dbReference type="PANTHER" id="PTHR45828:SF9">
    <property type="entry name" value="CELL WALL INTEGRITY AND STRESS RESPONSE COMPONENT 4-LIKE-RELATED"/>
    <property type="match status" value="1"/>
</dbReference>
<feature type="chain" id="PRO_5039049955" description="Reelin domain-containing protein" evidence="11">
    <location>
        <begin position="23"/>
        <end position="431"/>
    </location>
</feature>
<keyword evidence="7" id="KW-0391">Immunity</keyword>
<dbReference type="PANTHER" id="PTHR45828">
    <property type="entry name" value="CYTOCHROME B561/FERRIC REDUCTASE TRANSMEMBRANE"/>
    <property type="match status" value="1"/>
</dbReference>
<evidence type="ECO:0000256" key="7">
    <source>
        <dbReference type="ARBA" id="ARBA00022859"/>
    </source>
</evidence>
<gene>
    <name evidence="13" type="ORF">MATL_G00024690</name>
</gene>
<evidence type="ECO:0000313" key="13">
    <source>
        <dbReference type="EMBL" id="KAG7487542.1"/>
    </source>
</evidence>
<organism evidence="13 14">
    <name type="scientific">Megalops atlanticus</name>
    <name type="common">Tarpon</name>
    <name type="synonym">Clupea gigantea</name>
    <dbReference type="NCBI Taxonomy" id="7932"/>
    <lineage>
        <taxon>Eukaryota</taxon>
        <taxon>Metazoa</taxon>
        <taxon>Chordata</taxon>
        <taxon>Craniata</taxon>
        <taxon>Vertebrata</taxon>
        <taxon>Euteleostomi</taxon>
        <taxon>Actinopterygii</taxon>
        <taxon>Neopterygii</taxon>
        <taxon>Teleostei</taxon>
        <taxon>Elopiformes</taxon>
        <taxon>Megalopidae</taxon>
        <taxon>Megalops</taxon>
    </lineage>
</organism>
<sequence>MNKLKIICFALTAANLLKVIVSFSDGGVTMSCDSMKPDHFGASPQISQPPYVIDPKGYYVSGSNREEITVTLRSNSKLGFSGFLLKASDQNGNDAGTFTLVDTHETRLLNCNGGPGSAVSQTHNSKKEKIIVKWKPSMDGYYTFRATFIQSLTVFWVAEPVTPPPTTSAPTSTPTTSASASTGGTTTSASASTSSVSTSGTTTSASAFHSSASTISTNSTSDNQSPFSRCQNHKWSTAMQLVSGALGMYGCLAKMACSYCKEVWFRAHISLMSLTATATAIAFIFLFIPCWHADTHAALVCVIMILTLIQIIIAVSRCGPSHELRFIFRGFHRLNALAIWCLTVAAIFAGLAFIERSPSHMLQKVMGGFVAWETLFFLLQLLLFRRRKKDWDEMLDKRVHVQVLLQIGFLIVFTVGNAAFLVYLLDGIVMA</sequence>
<feature type="signal peptide" evidence="11">
    <location>
        <begin position="1"/>
        <end position="22"/>
    </location>
</feature>
<dbReference type="GO" id="GO:0016020">
    <property type="term" value="C:membrane"/>
    <property type="evidence" value="ECO:0007669"/>
    <property type="project" value="TreeGrafter"/>
</dbReference>
<feature type="region of interest" description="Disordered" evidence="9">
    <location>
        <begin position="163"/>
        <end position="200"/>
    </location>
</feature>
<reference evidence="13" key="1">
    <citation type="submission" date="2021-01" db="EMBL/GenBank/DDBJ databases">
        <authorList>
            <person name="Zahm M."/>
            <person name="Roques C."/>
            <person name="Cabau C."/>
            <person name="Klopp C."/>
            <person name="Donnadieu C."/>
            <person name="Jouanno E."/>
            <person name="Lampietro C."/>
            <person name="Louis A."/>
            <person name="Herpin A."/>
            <person name="Echchiki A."/>
            <person name="Berthelot C."/>
            <person name="Parey E."/>
            <person name="Roest-Crollius H."/>
            <person name="Braasch I."/>
            <person name="Postlethwait J."/>
            <person name="Bobe J."/>
            <person name="Montfort J."/>
            <person name="Bouchez O."/>
            <person name="Begum T."/>
            <person name="Mejri S."/>
            <person name="Adams A."/>
            <person name="Chen W.-J."/>
            <person name="Guiguen Y."/>
        </authorList>
    </citation>
    <scope>NUCLEOTIDE SEQUENCE</scope>
    <source>
        <strain evidence="13">YG-15Mar2019-1</strain>
        <tissue evidence="13">Brain</tissue>
    </source>
</reference>
<keyword evidence="10" id="KW-0472">Membrane</keyword>
<feature type="transmembrane region" description="Helical" evidence="10">
    <location>
        <begin position="295"/>
        <end position="315"/>
    </location>
</feature>
<dbReference type="InterPro" id="IPR051237">
    <property type="entry name" value="Ferric-chelate_Red/DefProt"/>
</dbReference>
<feature type="domain" description="Reelin" evidence="12">
    <location>
        <begin position="13"/>
        <end position="179"/>
    </location>
</feature>
<comment type="similarity">
    <text evidence="2">Belongs to the insect defense protein family.</text>
</comment>
<evidence type="ECO:0000256" key="3">
    <source>
        <dbReference type="ARBA" id="ARBA00022525"/>
    </source>
</evidence>
<evidence type="ECO:0000256" key="5">
    <source>
        <dbReference type="ARBA" id="ARBA00022588"/>
    </source>
</evidence>
<evidence type="ECO:0000256" key="1">
    <source>
        <dbReference type="ARBA" id="ARBA00004613"/>
    </source>
</evidence>
<evidence type="ECO:0000256" key="6">
    <source>
        <dbReference type="ARBA" id="ARBA00022729"/>
    </source>
</evidence>
<dbReference type="Pfam" id="PF02014">
    <property type="entry name" value="Reeler"/>
    <property type="match status" value="1"/>
</dbReference>
<accession>A0A9D3QCP5</accession>
<dbReference type="GO" id="GO:0045087">
    <property type="term" value="P:innate immune response"/>
    <property type="evidence" value="ECO:0007669"/>
    <property type="project" value="UniProtKB-KW"/>
</dbReference>
<feature type="transmembrane region" description="Helical" evidence="10">
    <location>
        <begin position="269"/>
        <end position="289"/>
    </location>
</feature>
<comment type="caution">
    <text evidence="13">The sequence shown here is derived from an EMBL/GenBank/DDBJ whole genome shotgun (WGS) entry which is preliminary data.</text>
</comment>
<keyword evidence="14" id="KW-1185">Reference proteome</keyword>
<keyword evidence="10" id="KW-1133">Transmembrane helix</keyword>
<keyword evidence="5" id="KW-0399">Innate immunity</keyword>
<keyword evidence="8" id="KW-0044">Antibiotic</keyword>
<comment type="subcellular location">
    <subcellularLocation>
        <location evidence="1">Secreted</location>
    </subcellularLocation>
</comment>
<dbReference type="GO" id="GO:0042742">
    <property type="term" value="P:defense response to bacterium"/>
    <property type="evidence" value="ECO:0007669"/>
    <property type="project" value="UniProtKB-KW"/>
</dbReference>
<proteinExistence type="inferred from homology"/>
<feature type="compositionally biased region" description="Low complexity" evidence="9">
    <location>
        <begin position="168"/>
        <end position="200"/>
    </location>
</feature>
<evidence type="ECO:0000256" key="11">
    <source>
        <dbReference type="SAM" id="SignalP"/>
    </source>
</evidence>
<dbReference type="CDD" id="cd08760">
    <property type="entry name" value="Cyt_b561_FRRS1_like"/>
    <property type="match status" value="1"/>
</dbReference>
<keyword evidence="10" id="KW-0812">Transmembrane</keyword>
<feature type="transmembrane region" description="Helical" evidence="10">
    <location>
        <begin position="366"/>
        <end position="384"/>
    </location>
</feature>
<dbReference type="Gene3D" id="2.60.40.4060">
    <property type="entry name" value="Reeler domain"/>
    <property type="match status" value="1"/>
</dbReference>
<evidence type="ECO:0000256" key="4">
    <source>
        <dbReference type="ARBA" id="ARBA00022529"/>
    </source>
</evidence>
<dbReference type="PROSITE" id="PS51019">
    <property type="entry name" value="REELIN"/>
    <property type="match status" value="1"/>
</dbReference>
<dbReference type="Proteomes" id="UP001046870">
    <property type="component" value="Chromosome 2"/>
</dbReference>
<evidence type="ECO:0000256" key="2">
    <source>
        <dbReference type="ARBA" id="ARBA00008501"/>
    </source>
</evidence>
<name>A0A9D3QCP5_MEGAT</name>
<dbReference type="OrthoDB" id="8962986at2759"/>
<keyword evidence="3" id="KW-0964">Secreted</keyword>
<dbReference type="CDD" id="cd08544">
    <property type="entry name" value="Reeler"/>
    <property type="match status" value="1"/>
</dbReference>
<evidence type="ECO:0000259" key="12">
    <source>
        <dbReference type="PROSITE" id="PS51019"/>
    </source>
</evidence>
<evidence type="ECO:0000313" key="14">
    <source>
        <dbReference type="Proteomes" id="UP001046870"/>
    </source>
</evidence>
<dbReference type="InterPro" id="IPR002861">
    <property type="entry name" value="Reeler_dom"/>
</dbReference>
<evidence type="ECO:0000256" key="9">
    <source>
        <dbReference type="SAM" id="MobiDB-lite"/>
    </source>
</evidence>
<evidence type="ECO:0000256" key="10">
    <source>
        <dbReference type="SAM" id="Phobius"/>
    </source>
</evidence>
<dbReference type="InterPro" id="IPR042307">
    <property type="entry name" value="Reeler_sf"/>
</dbReference>
<feature type="transmembrane region" description="Helical" evidence="10">
    <location>
        <begin position="404"/>
        <end position="425"/>
    </location>
</feature>
<dbReference type="EMBL" id="JAFDVH010000002">
    <property type="protein sequence ID" value="KAG7487542.1"/>
    <property type="molecule type" value="Genomic_DNA"/>
</dbReference>
<feature type="transmembrane region" description="Helical" evidence="10">
    <location>
        <begin position="336"/>
        <end position="354"/>
    </location>
</feature>
<evidence type="ECO:0000256" key="8">
    <source>
        <dbReference type="ARBA" id="ARBA00023022"/>
    </source>
</evidence>
<keyword evidence="4" id="KW-0929">Antimicrobial</keyword>
<protein>
    <recommendedName>
        <fullName evidence="12">Reelin domain-containing protein</fullName>
    </recommendedName>
</protein>
<dbReference type="GO" id="GO:0005576">
    <property type="term" value="C:extracellular region"/>
    <property type="evidence" value="ECO:0007669"/>
    <property type="project" value="UniProtKB-SubCell"/>
</dbReference>
<keyword evidence="6 11" id="KW-0732">Signal</keyword>